<dbReference type="STRING" id="861299.J421_1427"/>
<dbReference type="OrthoDB" id="9786828at2"/>
<dbReference type="Proteomes" id="UP000019151">
    <property type="component" value="Chromosome"/>
</dbReference>
<dbReference type="EMBL" id="CP007128">
    <property type="protein sequence ID" value="AHG88964.1"/>
    <property type="molecule type" value="Genomic_DNA"/>
</dbReference>
<dbReference type="InterPro" id="IPR002625">
    <property type="entry name" value="Smr_dom"/>
</dbReference>
<dbReference type="SUPFAM" id="SSF160443">
    <property type="entry name" value="SMR domain-like"/>
    <property type="match status" value="1"/>
</dbReference>
<evidence type="ECO:0000313" key="2">
    <source>
        <dbReference type="EMBL" id="AHG88964.1"/>
    </source>
</evidence>
<proteinExistence type="predicted"/>
<sequence>MSRARKEGGARRVGVERAFDELAFGDGRTLNLRAHLPTRGEAVARTEAWLRERQATLQTGAEVLVITGRGNASADRVSVVRAGVSELLASLRRRHVVATYREHTAGSFVVELAPAAAAHAPRRALPNDAPAAPSPSTLAGLHADTRKLLRDLARIGLQHLGVHSPTRRIVEDEMLRQFTALAERLPDDADREAALREEIERAIHALEA</sequence>
<dbReference type="AlphaFoldDB" id="W0RCW6"/>
<dbReference type="RefSeq" id="WP_025410484.1">
    <property type="nucleotide sequence ID" value="NZ_CP007128.1"/>
</dbReference>
<dbReference type="InterPro" id="IPR036063">
    <property type="entry name" value="Smr_dom_sf"/>
</dbReference>
<evidence type="ECO:0000259" key="1">
    <source>
        <dbReference type="PROSITE" id="PS50828"/>
    </source>
</evidence>
<dbReference type="KEGG" id="gba:J421_1427"/>
<dbReference type="InParanoid" id="W0RCW6"/>
<dbReference type="HOGENOM" id="CLU_1388482_0_0_0"/>
<dbReference type="PROSITE" id="PS50828">
    <property type="entry name" value="SMR"/>
    <property type="match status" value="1"/>
</dbReference>
<accession>W0RCW6</accession>
<reference evidence="2 3" key="1">
    <citation type="journal article" date="2014" name="Genome Announc.">
        <title>Genome Sequence and Methylome of Soil Bacterium Gemmatirosa kalamazoonensis KBS708T, a Member of the Rarely Cultivated Gemmatimonadetes Phylum.</title>
        <authorList>
            <person name="Debruyn J.M."/>
            <person name="Radosevich M."/>
            <person name="Wommack K.E."/>
            <person name="Polson S.W."/>
            <person name="Hauser L.J."/>
            <person name="Fawaz M.N."/>
            <person name="Korlach J."/>
            <person name="Tsai Y.C."/>
        </authorList>
    </citation>
    <scope>NUCLEOTIDE SEQUENCE [LARGE SCALE GENOMIC DNA]</scope>
    <source>
        <strain evidence="2 3">KBS708</strain>
    </source>
</reference>
<protein>
    <submittedName>
        <fullName evidence="2">Smr protein/MutS2</fullName>
    </submittedName>
</protein>
<evidence type="ECO:0000313" key="3">
    <source>
        <dbReference type="Proteomes" id="UP000019151"/>
    </source>
</evidence>
<name>W0RCW6_9BACT</name>
<dbReference type="Gene3D" id="3.30.1370.110">
    <property type="match status" value="1"/>
</dbReference>
<dbReference type="eggNOG" id="ENOG50340QM">
    <property type="taxonomic scope" value="Bacteria"/>
</dbReference>
<gene>
    <name evidence="2" type="ORF">J421_1427</name>
</gene>
<keyword evidence="3" id="KW-1185">Reference proteome</keyword>
<organism evidence="2 3">
    <name type="scientific">Gemmatirosa kalamazoonensis</name>
    <dbReference type="NCBI Taxonomy" id="861299"/>
    <lineage>
        <taxon>Bacteria</taxon>
        <taxon>Pseudomonadati</taxon>
        <taxon>Gemmatimonadota</taxon>
        <taxon>Gemmatimonadia</taxon>
        <taxon>Gemmatimonadales</taxon>
        <taxon>Gemmatimonadaceae</taxon>
        <taxon>Gemmatirosa</taxon>
    </lineage>
</organism>
<feature type="domain" description="Smr" evidence="1">
    <location>
        <begin position="38"/>
        <end position="113"/>
    </location>
</feature>